<organism evidence="1 2">
    <name type="scientific">Pectobacterium phage CX5</name>
    <dbReference type="NCBI Taxonomy" id="2652426"/>
    <lineage>
        <taxon>Viruses</taxon>
        <taxon>Duplodnaviria</taxon>
        <taxon>Heunggongvirae</taxon>
        <taxon>Uroviricota</taxon>
        <taxon>Caudoviricetes</taxon>
        <taxon>Autographivirales</taxon>
        <taxon>Autoscriptoviridae</taxon>
        <taxon>Corkvirinae</taxon>
        <taxon>Kotilavirus</taxon>
        <taxon>Kotilavirus CX5</taxon>
    </lineage>
</organism>
<sequence length="60" mass="6739">MTSRGKGVASRIVQDVQDLRDMFDGDAPIALIEHELLKLRKLDVTAYRNLAAEFGMEYLG</sequence>
<dbReference type="Proteomes" id="UP000326650">
    <property type="component" value="Segment"/>
</dbReference>
<dbReference type="EMBL" id="MN270887">
    <property type="protein sequence ID" value="QFP93565.1"/>
    <property type="molecule type" value="Genomic_DNA"/>
</dbReference>
<evidence type="ECO:0000313" key="2">
    <source>
        <dbReference type="Proteomes" id="UP000326650"/>
    </source>
</evidence>
<accession>A0A5P8D3K1</accession>
<proteinExistence type="predicted"/>
<evidence type="ECO:0000313" key="1">
    <source>
        <dbReference type="EMBL" id="QFP93565.1"/>
    </source>
</evidence>
<name>A0A5P8D3K1_9CAUD</name>
<protein>
    <submittedName>
        <fullName evidence="1">Uncharacterized protein</fullName>
    </submittedName>
</protein>
<reference evidence="1 2" key="1">
    <citation type="submission" date="2019-08" db="EMBL/GenBank/DDBJ databases">
        <title>Six bacteriophages against potato bacterial diseases.</title>
        <authorList>
            <person name="Zhang X."/>
            <person name="Kering K."/>
        </authorList>
    </citation>
    <scope>NUCLEOTIDE SEQUENCE [LARGE SCALE GENOMIC DNA]</scope>
</reference>
<keyword evidence="2" id="KW-1185">Reference proteome</keyword>